<dbReference type="InterPro" id="IPR006225">
    <property type="entry name" value="PsdUridine_synth_RluC/D"/>
</dbReference>
<dbReference type="Proteomes" id="UP000095447">
    <property type="component" value="Unassembled WGS sequence"/>
</dbReference>
<dbReference type="EC" id="5.4.99.-" evidence="4"/>
<dbReference type="PANTHER" id="PTHR21600:SF87">
    <property type="entry name" value="RNA PSEUDOURIDYLATE SYNTHASE DOMAIN-CONTAINING PROTEIN 1"/>
    <property type="match status" value="1"/>
</dbReference>
<evidence type="ECO:0000313" key="7">
    <source>
        <dbReference type="Proteomes" id="UP000095447"/>
    </source>
</evidence>
<dbReference type="InterPro" id="IPR006145">
    <property type="entry name" value="PsdUridine_synth_RsuA/RluA"/>
</dbReference>
<comment type="function">
    <text evidence="4">Responsible for synthesis of pseudouridine from uracil.</text>
</comment>
<name>A0A173WKY0_9FIRM</name>
<proteinExistence type="inferred from homology"/>
<dbReference type="Gene3D" id="3.30.2350.10">
    <property type="entry name" value="Pseudouridine synthase"/>
    <property type="match status" value="1"/>
</dbReference>
<accession>A0A173WKY0</accession>
<evidence type="ECO:0000256" key="2">
    <source>
        <dbReference type="ARBA" id="ARBA00010876"/>
    </source>
</evidence>
<evidence type="ECO:0000259" key="5">
    <source>
        <dbReference type="Pfam" id="PF00849"/>
    </source>
</evidence>
<sequence length="349" mass="38916">MERYLEFRIDEQTTELKMEAFLKKNAGLTKRQISQAKFRPDGITRNGVRCRVTETIYPGDVIRVCLEEAGTASAHLENYNDGIRSKDLSDFHSNRASASISETSFSLNILYEDTDILAVDKPAGMVTHPTGMHYTDSLSNLVAGYFREKNEQVCVRPVGRLDQETSGIVVFAKNQVAASRLQSVKSPCKIHKQYLAAVSGTLPVDMPGVWHTLDLPLMQDPENHLKMKTAADLSLHSSALSGKIKTAVTHYHTLFSSQDWSLITLKLDTGRTHQIRVHMASTGHPLLGDTLYHSDDKISSCASFSRAALHAWKVSFQHPFRDEMLLLEAPLPFDFRELVSLSGSDLLSI</sequence>
<dbReference type="GO" id="GO:0003723">
    <property type="term" value="F:RNA binding"/>
    <property type="evidence" value="ECO:0007669"/>
    <property type="project" value="InterPro"/>
</dbReference>
<evidence type="ECO:0000256" key="1">
    <source>
        <dbReference type="ARBA" id="ARBA00000073"/>
    </source>
</evidence>
<protein>
    <recommendedName>
        <fullName evidence="4">Pseudouridine synthase</fullName>
        <ecNumber evidence="4">5.4.99.-</ecNumber>
    </recommendedName>
</protein>
<comment type="similarity">
    <text evidence="2 4">Belongs to the pseudouridine synthase RluA family.</text>
</comment>
<dbReference type="PANTHER" id="PTHR21600">
    <property type="entry name" value="MITOCHONDRIAL RNA PSEUDOURIDINE SYNTHASE"/>
    <property type="match status" value="1"/>
</dbReference>
<dbReference type="EMBL" id="CYZA01000001">
    <property type="protein sequence ID" value="CUN39700.1"/>
    <property type="molecule type" value="Genomic_DNA"/>
</dbReference>
<dbReference type="AlphaFoldDB" id="A0A173WKY0"/>
<evidence type="ECO:0000256" key="3">
    <source>
        <dbReference type="PIRSR" id="PIRSR606225-1"/>
    </source>
</evidence>
<dbReference type="GO" id="GO:0140098">
    <property type="term" value="F:catalytic activity, acting on RNA"/>
    <property type="evidence" value="ECO:0007669"/>
    <property type="project" value="UniProtKB-ARBA"/>
</dbReference>
<dbReference type="InterPro" id="IPR050188">
    <property type="entry name" value="RluA_PseudoU_synthase"/>
</dbReference>
<keyword evidence="4 6" id="KW-0413">Isomerase</keyword>
<gene>
    <name evidence="6" type="primary">rluD_1</name>
    <name evidence="6" type="ORF">ERS852395_00194</name>
</gene>
<dbReference type="NCBIfam" id="TIGR00005">
    <property type="entry name" value="rluA_subfam"/>
    <property type="match status" value="1"/>
</dbReference>
<dbReference type="InterPro" id="IPR020103">
    <property type="entry name" value="PsdUridine_synth_cat_dom_sf"/>
</dbReference>
<dbReference type="GO" id="GO:0000455">
    <property type="term" value="P:enzyme-directed rRNA pseudouridine synthesis"/>
    <property type="evidence" value="ECO:0007669"/>
    <property type="project" value="TreeGrafter"/>
</dbReference>
<feature type="active site" evidence="3">
    <location>
        <position position="162"/>
    </location>
</feature>
<feature type="domain" description="Pseudouridine synthase RsuA/RluA-like" evidence="5">
    <location>
        <begin position="116"/>
        <end position="281"/>
    </location>
</feature>
<dbReference type="RefSeq" id="WP_008704010.1">
    <property type="nucleotide sequence ID" value="NZ_CYZA01000001.1"/>
</dbReference>
<evidence type="ECO:0000313" key="6">
    <source>
        <dbReference type="EMBL" id="CUN39700.1"/>
    </source>
</evidence>
<dbReference type="SUPFAM" id="SSF55120">
    <property type="entry name" value="Pseudouridine synthase"/>
    <property type="match status" value="1"/>
</dbReference>
<dbReference type="CDD" id="cd02869">
    <property type="entry name" value="PseudoU_synth_RluA_like"/>
    <property type="match status" value="1"/>
</dbReference>
<dbReference type="Pfam" id="PF00849">
    <property type="entry name" value="PseudoU_synth_2"/>
    <property type="match status" value="1"/>
</dbReference>
<reference evidence="6 7" key="1">
    <citation type="submission" date="2015-09" db="EMBL/GenBank/DDBJ databases">
        <authorList>
            <consortium name="Pathogen Informatics"/>
        </authorList>
    </citation>
    <scope>NUCLEOTIDE SEQUENCE [LARGE SCALE GENOMIC DNA]</scope>
    <source>
        <strain evidence="6 7">2789STDY5608838</strain>
    </source>
</reference>
<dbReference type="GO" id="GO:0009982">
    <property type="term" value="F:pseudouridine synthase activity"/>
    <property type="evidence" value="ECO:0007669"/>
    <property type="project" value="InterPro"/>
</dbReference>
<organism evidence="6 7">
    <name type="scientific">Blautia obeum</name>
    <dbReference type="NCBI Taxonomy" id="40520"/>
    <lineage>
        <taxon>Bacteria</taxon>
        <taxon>Bacillati</taxon>
        <taxon>Bacillota</taxon>
        <taxon>Clostridia</taxon>
        <taxon>Lachnospirales</taxon>
        <taxon>Lachnospiraceae</taxon>
        <taxon>Blautia</taxon>
    </lineage>
</organism>
<evidence type="ECO:0000256" key="4">
    <source>
        <dbReference type="RuleBase" id="RU362028"/>
    </source>
</evidence>
<comment type="catalytic activity">
    <reaction evidence="1 4">
        <text>a uridine in RNA = a pseudouridine in RNA</text>
        <dbReference type="Rhea" id="RHEA:48348"/>
        <dbReference type="Rhea" id="RHEA-COMP:12068"/>
        <dbReference type="Rhea" id="RHEA-COMP:12069"/>
        <dbReference type="ChEBI" id="CHEBI:65314"/>
        <dbReference type="ChEBI" id="CHEBI:65315"/>
    </reaction>
</comment>